<dbReference type="Gene3D" id="1.20.1740.10">
    <property type="entry name" value="Amino acid/polyamine transporter I"/>
    <property type="match status" value="1"/>
</dbReference>
<dbReference type="InterPro" id="IPR029063">
    <property type="entry name" value="SAM-dependent_MTases_sf"/>
</dbReference>
<name>A0A1F8ECC6_9BACT</name>
<dbReference type="SUPFAM" id="SSF53335">
    <property type="entry name" value="S-adenosyl-L-methionine-dependent methyltransferases"/>
    <property type="match status" value="1"/>
</dbReference>
<evidence type="ECO:0000256" key="3">
    <source>
        <dbReference type="ARBA" id="ARBA00022692"/>
    </source>
</evidence>
<keyword evidence="2" id="KW-1003">Cell membrane</keyword>
<feature type="transmembrane region" description="Helical" evidence="6">
    <location>
        <begin position="325"/>
        <end position="344"/>
    </location>
</feature>
<keyword evidence="4 6" id="KW-1133">Transmembrane helix</keyword>
<feature type="transmembrane region" description="Helical" evidence="6">
    <location>
        <begin position="68"/>
        <end position="87"/>
    </location>
</feature>
<evidence type="ECO:0000313" key="8">
    <source>
        <dbReference type="EMBL" id="OGM98400.1"/>
    </source>
</evidence>
<dbReference type="GO" id="GO:0005886">
    <property type="term" value="C:plasma membrane"/>
    <property type="evidence" value="ECO:0007669"/>
    <property type="project" value="UniProtKB-SubCell"/>
</dbReference>
<evidence type="ECO:0000313" key="9">
    <source>
        <dbReference type="Proteomes" id="UP000177594"/>
    </source>
</evidence>
<dbReference type="PANTHER" id="PTHR42770:SF7">
    <property type="entry name" value="MEMBRANE PROTEIN"/>
    <property type="match status" value="1"/>
</dbReference>
<accession>A0A1F8ECC6</accession>
<feature type="transmembrane region" description="Helical" evidence="6">
    <location>
        <begin position="419"/>
        <end position="440"/>
    </location>
</feature>
<evidence type="ECO:0000256" key="6">
    <source>
        <dbReference type="SAM" id="Phobius"/>
    </source>
</evidence>
<organism evidence="8 9">
    <name type="scientific">Candidatus Yanofskybacteria bacterium RIFCSPHIGHO2_01_FULL_39_8b</name>
    <dbReference type="NCBI Taxonomy" id="1802659"/>
    <lineage>
        <taxon>Bacteria</taxon>
        <taxon>Candidatus Yanofskyibacteriota</taxon>
    </lineage>
</organism>
<feature type="transmembrane region" description="Helical" evidence="6">
    <location>
        <begin position="394"/>
        <end position="413"/>
    </location>
</feature>
<evidence type="ECO:0000256" key="2">
    <source>
        <dbReference type="ARBA" id="ARBA00022475"/>
    </source>
</evidence>
<comment type="caution">
    <text evidence="8">The sequence shown here is derived from an EMBL/GenBank/DDBJ whole genome shotgun (WGS) entry which is preliminary data.</text>
</comment>
<evidence type="ECO:0000256" key="1">
    <source>
        <dbReference type="ARBA" id="ARBA00004651"/>
    </source>
</evidence>
<keyword evidence="5 6" id="KW-0472">Membrane</keyword>
<dbReference type="CDD" id="cd02440">
    <property type="entry name" value="AdoMet_MTases"/>
    <property type="match status" value="1"/>
</dbReference>
<gene>
    <name evidence="8" type="ORF">A2817_01125</name>
</gene>
<dbReference type="GO" id="GO:0022857">
    <property type="term" value="F:transmembrane transporter activity"/>
    <property type="evidence" value="ECO:0007669"/>
    <property type="project" value="InterPro"/>
</dbReference>
<dbReference type="AlphaFoldDB" id="A0A1F8ECC6"/>
<feature type="transmembrane region" description="Helical" evidence="6">
    <location>
        <begin position="20"/>
        <end position="47"/>
    </location>
</feature>
<proteinExistence type="predicted"/>
<evidence type="ECO:0000259" key="7">
    <source>
        <dbReference type="Pfam" id="PF13847"/>
    </source>
</evidence>
<evidence type="ECO:0000256" key="5">
    <source>
        <dbReference type="ARBA" id="ARBA00023136"/>
    </source>
</evidence>
<feature type="transmembrane region" description="Helical" evidence="6">
    <location>
        <begin position="184"/>
        <end position="204"/>
    </location>
</feature>
<dbReference type="Pfam" id="PF13847">
    <property type="entry name" value="Methyltransf_31"/>
    <property type="match status" value="1"/>
</dbReference>
<dbReference type="PANTHER" id="PTHR42770">
    <property type="entry name" value="AMINO ACID TRANSPORTER-RELATED"/>
    <property type="match status" value="1"/>
</dbReference>
<protein>
    <recommendedName>
        <fullName evidence="7">Methyltransferase domain-containing protein</fullName>
    </recommendedName>
</protein>
<evidence type="ECO:0000256" key="4">
    <source>
        <dbReference type="ARBA" id="ARBA00022989"/>
    </source>
</evidence>
<dbReference type="Gene3D" id="3.40.50.150">
    <property type="entry name" value="Vaccinia Virus protein VP39"/>
    <property type="match status" value="1"/>
</dbReference>
<comment type="subcellular location">
    <subcellularLocation>
        <location evidence="1">Cell membrane</location>
        <topology evidence="1">Multi-pass membrane protein</topology>
    </subcellularLocation>
</comment>
<feature type="transmembrane region" description="Helical" evidence="6">
    <location>
        <begin position="225"/>
        <end position="243"/>
    </location>
</feature>
<feature type="transmembrane region" description="Helical" evidence="6">
    <location>
        <begin position="137"/>
        <end position="157"/>
    </location>
</feature>
<feature type="domain" description="Methyltransferase" evidence="7">
    <location>
        <begin position="485"/>
        <end position="592"/>
    </location>
</feature>
<dbReference type="InterPro" id="IPR050367">
    <property type="entry name" value="APC_superfamily"/>
</dbReference>
<dbReference type="Pfam" id="PF13520">
    <property type="entry name" value="AA_permease_2"/>
    <property type="match status" value="1"/>
</dbReference>
<dbReference type="InterPro" id="IPR002293">
    <property type="entry name" value="AA/rel_permease1"/>
</dbReference>
<feature type="transmembrane region" description="Helical" evidence="6">
    <location>
        <begin position="356"/>
        <end position="374"/>
    </location>
</feature>
<dbReference type="EMBL" id="MGIZ01000039">
    <property type="protein sequence ID" value="OGM98400.1"/>
    <property type="molecule type" value="Genomic_DNA"/>
</dbReference>
<dbReference type="Proteomes" id="UP000177594">
    <property type="component" value="Unassembled WGS sequence"/>
</dbReference>
<keyword evidence="3 6" id="KW-0812">Transmembrane</keyword>
<sequence length="643" mass="72240">MVLFILVNSIFGTSLFYLPSIGVLAFGPASIISWLVLFFLATIIMLYMSELITAYPTSGGTYEFCKLAYGRFGSFMGGWVIWLAGNLGMALNVQAAAEYFLPSAAVTSIARIVFVILWIVVLNALAFKGVDAGATMLVIFGIIATLVLLFMTLPSFISIPGLLESRFEVPFQKSFLIPFFQQEGMWSILAYFGLSLLYITEAFFGYETISYMANEVAKPKQIPKLLLITIISCGILTSLYVLSSLGTVSYHDYVNDARPFIVQAKNVMGTMGAKIVEFGMYLVIIGAAAGWPITGSRLLQAMAQDKLFPPQFGEPHKKFKTPYKAVIFQSIAVFFFWGLLLWGYTHKWNNTYLRLYLIYVVWGLISLTLILLAVPILRRKHPDKERSFKAPLPWLGPLFIITYICILLINWYFIEGVIATATIRIGLSFLLLGLPLYLLVEMTYNPSAILKANEWLSYIVLIGEKIFFPYSIRNTLLKDMGDITGKKIFEYGSSMGTLTNKLAEKVGPTGKIYGADISLHKVKIAKEKTAHHAHVQIIHHPHLDDLRLELPEKVDGVISVGMLSYMQNPQKILTSLANHVNPGGEIVFLDYDKFFYVIPNVPWMSSDKNLIDMFAKAGFDVQIERKNSLLWQYIIISGKKREE</sequence>
<reference evidence="8 9" key="1">
    <citation type="journal article" date="2016" name="Nat. Commun.">
        <title>Thousands of microbial genomes shed light on interconnected biogeochemical processes in an aquifer system.</title>
        <authorList>
            <person name="Anantharaman K."/>
            <person name="Brown C.T."/>
            <person name="Hug L.A."/>
            <person name="Sharon I."/>
            <person name="Castelle C.J."/>
            <person name="Probst A.J."/>
            <person name="Thomas B.C."/>
            <person name="Singh A."/>
            <person name="Wilkins M.J."/>
            <person name="Karaoz U."/>
            <person name="Brodie E.L."/>
            <person name="Williams K.H."/>
            <person name="Hubbard S.S."/>
            <person name="Banfield J.F."/>
        </authorList>
    </citation>
    <scope>NUCLEOTIDE SEQUENCE [LARGE SCALE GENOMIC DNA]</scope>
</reference>
<dbReference type="InterPro" id="IPR025714">
    <property type="entry name" value="Methyltranfer_dom"/>
</dbReference>
<feature type="transmembrane region" description="Helical" evidence="6">
    <location>
        <begin position="278"/>
        <end position="299"/>
    </location>
</feature>
<feature type="transmembrane region" description="Helical" evidence="6">
    <location>
        <begin position="99"/>
        <end position="125"/>
    </location>
</feature>